<dbReference type="FunFam" id="3.30.40.10:FF:000623">
    <property type="entry name" value="Uncharacterized protein, isoform A"/>
    <property type="match status" value="1"/>
</dbReference>
<evidence type="ECO:0000256" key="1">
    <source>
        <dbReference type="ARBA" id="ARBA00022723"/>
    </source>
</evidence>
<protein>
    <submittedName>
        <fullName evidence="10">Eukaryotic translation initiation factor 4 gamma 3-like isoform X1</fullName>
    </submittedName>
</protein>
<dbReference type="Pfam" id="PF00643">
    <property type="entry name" value="zf-B_box"/>
    <property type="match status" value="1"/>
</dbReference>
<dbReference type="Pfam" id="PF02854">
    <property type="entry name" value="MIF4G"/>
    <property type="match status" value="1"/>
</dbReference>
<dbReference type="KEGG" id="bfo:118430563"/>
<feature type="region of interest" description="Disordered" evidence="6">
    <location>
        <begin position="330"/>
        <end position="377"/>
    </location>
</feature>
<feature type="coiled-coil region" evidence="5">
    <location>
        <begin position="602"/>
        <end position="631"/>
    </location>
</feature>
<evidence type="ECO:0000313" key="10">
    <source>
        <dbReference type="RefSeq" id="XP_035697398.1"/>
    </source>
</evidence>
<dbReference type="SMART" id="SM00543">
    <property type="entry name" value="MIF4G"/>
    <property type="match status" value="1"/>
</dbReference>
<dbReference type="SUPFAM" id="SSF57850">
    <property type="entry name" value="RING/U-box"/>
    <property type="match status" value="1"/>
</dbReference>
<evidence type="ECO:0000256" key="4">
    <source>
        <dbReference type="PROSITE-ProRule" id="PRU00024"/>
    </source>
</evidence>
<evidence type="ECO:0000256" key="3">
    <source>
        <dbReference type="ARBA" id="ARBA00022833"/>
    </source>
</evidence>
<feature type="compositionally biased region" description="Polar residues" evidence="6">
    <location>
        <begin position="90"/>
        <end position="109"/>
    </location>
</feature>
<dbReference type="GO" id="GO:0008270">
    <property type="term" value="F:zinc ion binding"/>
    <property type="evidence" value="ECO:0007669"/>
    <property type="project" value="UniProtKB-KW"/>
</dbReference>
<dbReference type="InterPro" id="IPR000315">
    <property type="entry name" value="Znf_B-box"/>
</dbReference>
<dbReference type="InterPro" id="IPR036211">
    <property type="entry name" value="eIF4G_eIF4E-bd_sf"/>
</dbReference>
<dbReference type="GO" id="GO:0016281">
    <property type="term" value="C:eukaryotic translation initiation factor 4F complex"/>
    <property type="evidence" value="ECO:0000318"/>
    <property type="project" value="GO_Central"/>
</dbReference>
<dbReference type="PANTHER" id="PTHR23253:SF78">
    <property type="entry name" value="EUKARYOTIC TRANSLATION INITIATION FACTOR 4G1, ISOFORM B-RELATED"/>
    <property type="match status" value="1"/>
</dbReference>
<feature type="region of interest" description="Disordered" evidence="6">
    <location>
        <begin position="90"/>
        <end position="110"/>
    </location>
</feature>
<dbReference type="Pfam" id="PF13445">
    <property type="entry name" value="zf-RING_UBOX"/>
    <property type="match status" value="1"/>
</dbReference>
<dbReference type="InterPro" id="IPR017907">
    <property type="entry name" value="Znf_RING_CS"/>
</dbReference>
<dbReference type="Gene3D" id="1.20.970.30">
    <property type="entry name" value="eIF4G, eIF4E-binding domain"/>
    <property type="match status" value="1"/>
</dbReference>
<feature type="domain" description="B box-type" evidence="8">
    <location>
        <begin position="106"/>
        <end position="147"/>
    </location>
</feature>
<dbReference type="Gene3D" id="3.30.160.60">
    <property type="entry name" value="Classic Zinc Finger"/>
    <property type="match status" value="1"/>
</dbReference>
<sequence length="730" mass="83038">MATGGESPQGSLQIENFECSICLQVYMRPKVLSCGHTFCKECLVPLAKGSKSFKCPTCQATIRLERAGRAGIEGLIDNISLSNLRDYVETSNRQGPRGSENPTVVSDESQCPKHHGEELRYYCPPCDAAICEECMFEDHNTHGVTRLRRTLQEQSIKAKEVCEEGTRLIETIRHKITELEQSRKRLAVEEGTLVKAVDQTARKLADDFATEVTKRANSLKDELHNLFAPSNSLVLDCKESLEIRLAQLVSSVESLEKSINQGEAIVVFSGRKMLKDLIEQSSQPTKAEQDVETGNIAVFTPTPYSFPAITLGKVQAWLYIAATSKIWERKKETDEEKVETSAAPKEDSPAPEVDGVTNNNEAEENDEDIVEIEDKSGLKYKCREDQRNPLNSEGKKQYDRSFLLQFQPECIDKPDGLPKIVDVVLDKPLIITPQQMQGRPQDFRGMGGSPGIPDPWPIPSYMKSPGGDHRRMVHLQKPSTMKRGAEKSPEEEVTDEVFEKMQGILDKLTSQNFQTLCQQVLDLDIVTEERLKGVIDLVFEKAITEPNFSVAYANMCRCLIHLKVPMKDNPKQTVNFRKLLLNRCQGEFERDIDNKMEKDERMRKIELAKNEDEKKKMQAELEEEMANASRRSLGNIRFIGELFKLKILAENIMHDCVVKLIKFNDEESLECLCRLLTMIGKDLDVERAKPLMDQYFEQLERNTKQKKTSSRLRFMIQDVLELRRNNWAPP</sequence>
<reference evidence="9" key="1">
    <citation type="journal article" date="2020" name="Nat. Ecol. Evol.">
        <title>Deeply conserved synteny resolves early events in vertebrate evolution.</title>
        <authorList>
            <person name="Simakov O."/>
            <person name="Marletaz F."/>
            <person name="Yue J.X."/>
            <person name="O'Connell B."/>
            <person name="Jenkins J."/>
            <person name="Brandt A."/>
            <person name="Calef R."/>
            <person name="Tung C.H."/>
            <person name="Huang T.K."/>
            <person name="Schmutz J."/>
            <person name="Satoh N."/>
            <person name="Yu J.K."/>
            <person name="Putnam N.H."/>
            <person name="Green R.E."/>
            <person name="Rokhsar D.S."/>
        </authorList>
    </citation>
    <scope>NUCLEOTIDE SEQUENCE [LARGE SCALE GENOMIC DNA]</scope>
    <source>
        <strain evidence="9">S238N-H82</strain>
    </source>
</reference>
<dbReference type="AlphaFoldDB" id="A0A9J7MAH4"/>
<dbReference type="SUPFAM" id="SSF57845">
    <property type="entry name" value="B-box zinc-binding domain"/>
    <property type="match status" value="1"/>
</dbReference>
<dbReference type="FunFam" id="3.30.160.60:FF:002399">
    <property type="entry name" value="Predicted protein"/>
    <property type="match status" value="1"/>
</dbReference>
<keyword evidence="3" id="KW-0862">Zinc</keyword>
<gene>
    <name evidence="10" type="primary">LOC118430563</name>
</gene>
<keyword evidence="1" id="KW-0479">Metal-binding</keyword>
<evidence type="ECO:0000259" key="7">
    <source>
        <dbReference type="PROSITE" id="PS50089"/>
    </source>
</evidence>
<feature type="compositionally biased region" description="Acidic residues" evidence="6">
    <location>
        <begin position="361"/>
        <end position="371"/>
    </location>
</feature>
<organism evidence="9 10">
    <name type="scientific">Branchiostoma floridae</name>
    <name type="common">Florida lancelet</name>
    <name type="synonym">Amphioxus</name>
    <dbReference type="NCBI Taxonomy" id="7739"/>
    <lineage>
        <taxon>Eukaryota</taxon>
        <taxon>Metazoa</taxon>
        <taxon>Chordata</taxon>
        <taxon>Cephalochordata</taxon>
        <taxon>Leptocardii</taxon>
        <taxon>Amphioxiformes</taxon>
        <taxon>Branchiostomatidae</taxon>
        <taxon>Branchiostoma</taxon>
    </lineage>
</organism>
<dbReference type="GO" id="GO:0006413">
    <property type="term" value="P:translational initiation"/>
    <property type="evidence" value="ECO:0000318"/>
    <property type="project" value="GO_Central"/>
</dbReference>
<reference evidence="10" key="2">
    <citation type="submission" date="2025-08" db="UniProtKB">
        <authorList>
            <consortium name="RefSeq"/>
        </authorList>
    </citation>
    <scope>IDENTIFICATION</scope>
    <source>
        <strain evidence="10">S238N-H82</strain>
        <tissue evidence="10">Testes</tissue>
    </source>
</reference>
<dbReference type="Proteomes" id="UP000001554">
    <property type="component" value="Chromosome 14"/>
</dbReference>
<dbReference type="InterPro" id="IPR013083">
    <property type="entry name" value="Znf_RING/FYVE/PHD"/>
</dbReference>
<dbReference type="SUPFAM" id="SSF48371">
    <property type="entry name" value="ARM repeat"/>
    <property type="match status" value="1"/>
</dbReference>
<keyword evidence="5" id="KW-0175">Coiled coil</keyword>
<dbReference type="InterPro" id="IPR003890">
    <property type="entry name" value="MIF4G-like_typ-3"/>
</dbReference>
<dbReference type="SMART" id="SM00336">
    <property type="entry name" value="BBOX"/>
    <property type="match status" value="1"/>
</dbReference>
<dbReference type="RefSeq" id="XP_035697398.1">
    <property type="nucleotide sequence ID" value="XM_035841505.1"/>
</dbReference>
<dbReference type="FunFam" id="1.25.40.180:FF:000068">
    <property type="entry name" value="Eukaryotic translation initiation factor 4 gamma 1-like Protein"/>
    <property type="match status" value="1"/>
</dbReference>
<dbReference type="OrthoDB" id="514777at2759"/>
<keyword evidence="2 4" id="KW-0863">Zinc-finger</keyword>
<dbReference type="InterPro" id="IPR016024">
    <property type="entry name" value="ARM-type_fold"/>
</dbReference>
<dbReference type="PANTHER" id="PTHR23253">
    <property type="entry name" value="EUKARYOTIC TRANSLATION INITIATION FACTOR 4 GAMMA"/>
    <property type="match status" value="1"/>
</dbReference>
<proteinExistence type="predicted"/>
<evidence type="ECO:0000256" key="6">
    <source>
        <dbReference type="SAM" id="MobiDB-lite"/>
    </source>
</evidence>
<accession>A0A9J7MAH4</accession>
<dbReference type="Gene3D" id="1.25.40.180">
    <property type="match status" value="1"/>
</dbReference>
<dbReference type="InterPro" id="IPR001841">
    <property type="entry name" value="Znf_RING"/>
</dbReference>
<dbReference type="GeneID" id="118430563"/>
<evidence type="ECO:0000259" key="8">
    <source>
        <dbReference type="PROSITE" id="PS50119"/>
    </source>
</evidence>
<keyword evidence="9" id="KW-1185">Reference proteome</keyword>
<dbReference type="PROSITE" id="PS50089">
    <property type="entry name" value="ZF_RING_2"/>
    <property type="match status" value="1"/>
</dbReference>
<dbReference type="CDD" id="cd16449">
    <property type="entry name" value="RING-HC"/>
    <property type="match status" value="1"/>
</dbReference>
<dbReference type="PROSITE" id="PS00518">
    <property type="entry name" value="ZF_RING_1"/>
    <property type="match status" value="1"/>
</dbReference>
<dbReference type="InterPro" id="IPR027370">
    <property type="entry name" value="Znf-RING_euk"/>
</dbReference>
<dbReference type="PROSITE" id="PS50119">
    <property type="entry name" value="ZF_BBOX"/>
    <property type="match status" value="1"/>
</dbReference>
<dbReference type="GO" id="GO:0003743">
    <property type="term" value="F:translation initiation factor activity"/>
    <property type="evidence" value="ECO:0000318"/>
    <property type="project" value="GO_Central"/>
</dbReference>
<name>A0A9J7MAH4_BRAFL</name>
<dbReference type="Gene3D" id="3.30.40.10">
    <property type="entry name" value="Zinc/RING finger domain, C3HC4 (zinc finger)"/>
    <property type="match status" value="1"/>
</dbReference>
<evidence type="ECO:0000256" key="2">
    <source>
        <dbReference type="ARBA" id="ARBA00022771"/>
    </source>
</evidence>
<evidence type="ECO:0000313" key="9">
    <source>
        <dbReference type="Proteomes" id="UP000001554"/>
    </source>
</evidence>
<feature type="domain" description="RING-type" evidence="7">
    <location>
        <begin position="19"/>
        <end position="59"/>
    </location>
</feature>
<evidence type="ECO:0000256" key="5">
    <source>
        <dbReference type="SAM" id="Coils"/>
    </source>
</evidence>
<dbReference type="SMART" id="SM00184">
    <property type="entry name" value="RING"/>
    <property type="match status" value="1"/>
</dbReference>
<dbReference type="GO" id="GO:0003729">
    <property type="term" value="F:mRNA binding"/>
    <property type="evidence" value="ECO:0000318"/>
    <property type="project" value="GO_Central"/>
</dbReference>